<feature type="compositionally biased region" description="Basic and acidic residues" evidence="1">
    <location>
        <begin position="710"/>
        <end position="722"/>
    </location>
</feature>
<dbReference type="Proteomes" id="UP001432027">
    <property type="component" value="Unassembled WGS sequence"/>
</dbReference>
<name>A0AAV5U7Z8_9BILA</name>
<comment type="caution">
    <text evidence="3">The sequence shown here is derived from an EMBL/GenBank/DDBJ whole genome shotgun (WGS) entry which is preliminary data.</text>
</comment>
<evidence type="ECO:0000313" key="3">
    <source>
        <dbReference type="EMBL" id="GMT02657.1"/>
    </source>
</evidence>
<feature type="compositionally biased region" description="Basic and acidic residues" evidence="1">
    <location>
        <begin position="630"/>
        <end position="684"/>
    </location>
</feature>
<feature type="non-terminal residue" evidence="3">
    <location>
        <position position="1"/>
    </location>
</feature>
<keyword evidence="2" id="KW-1133">Transmembrane helix</keyword>
<sequence>TCTSPIQSILRSRPLYKSLSPSSSPHSAPSLSSPPLLLSTPPLDGLAERSPHVCAMKVFHLIRRYLIPLLLFILHCANSGSPPNPDFTKCNIRNTGNLRCIVHRDCAGGATDDDDYIQAKASKITAGCTRYLLVRAKTLHEVEIEFRDDKFNKATGATVESGRGHAFKCVNNKASSITALKSYIKENSEMGYDGLFCQFKVADPSKNVIKILHEDMPEKIVGKSNGIEVSLTIGTVASFDQLFVECDWSEVTRSSNQDSSIDSAIEEKANLMHEQSKMTCSLFNWFKPQGQSDWEKILAPFTCNKGQIDMLLKQGWKKFDTTLGTTKCTRPRCSICTCPDGVCSDNDPTKPHFNVTDGESCSKITCKTKHMLIDTGSGLDVHPGNSLECSSESKWKGGIERKIEGAKCVEAISCNQLHPMRSDCDNVTMNREGKDVWNCTVAALKDDGTEVCGAVDRTMFVSTPGSSRFEFTKFKCNSTSGRWHGQAKGPAVDILKDSNVYCLTLVPPQPDVAPKKGGITGGTIIGIIVGVAAVVAVIVIIVIFCMRKRIKKKGNREEIKSVSVTGRLDKNSKKKKKGKGKSSSSKTSEISAPPPPPCPDSLNLPNEPEPLPPPSGPPSSGHAPVGPDTGKPDKPAELIDIKLESEKKNDVSSKKEDKDKPKDADATESARSDTGKTGTKDTTKKMKNKKITLDKNGRGLTDDDDYNIDEGAKPVNHVDKNKKPYKPPIDPRKKMINVTMTEDDEGHNVPKAKPSLF</sequence>
<keyword evidence="2" id="KW-0472">Membrane</keyword>
<keyword evidence="2" id="KW-0812">Transmembrane</keyword>
<proteinExistence type="predicted"/>
<evidence type="ECO:0000256" key="2">
    <source>
        <dbReference type="SAM" id="Phobius"/>
    </source>
</evidence>
<reference evidence="3" key="1">
    <citation type="submission" date="2023-10" db="EMBL/GenBank/DDBJ databases">
        <title>Genome assembly of Pristionchus species.</title>
        <authorList>
            <person name="Yoshida K."/>
            <person name="Sommer R.J."/>
        </authorList>
    </citation>
    <scope>NUCLEOTIDE SEQUENCE</scope>
    <source>
        <strain evidence="3">RS0144</strain>
    </source>
</reference>
<feature type="region of interest" description="Disordered" evidence="1">
    <location>
        <begin position="16"/>
        <end position="35"/>
    </location>
</feature>
<accession>A0AAV5U7Z8</accession>
<evidence type="ECO:0000256" key="1">
    <source>
        <dbReference type="SAM" id="MobiDB-lite"/>
    </source>
</evidence>
<keyword evidence="4" id="KW-1185">Reference proteome</keyword>
<feature type="transmembrane region" description="Helical" evidence="2">
    <location>
        <begin position="524"/>
        <end position="546"/>
    </location>
</feature>
<feature type="compositionally biased region" description="Pro residues" evidence="1">
    <location>
        <begin position="607"/>
        <end position="617"/>
    </location>
</feature>
<feature type="region of interest" description="Disordered" evidence="1">
    <location>
        <begin position="568"/>
        <end position="733"/>
    </location>
</feature>
<organism evidence="3 4">
    <name type="scientific">Pristionchus entomophagus</name>
    <dbReference type="NCBI Taxonomy" id="358040"/>
    <lineage>
        <taxon>Eukaryota</taxon>
        <taxon>Metazoa</taxon>
        <taxon>Ecdysozoa</taxon>
        <taxon>Nematoda</taxon>
        <taxon>Chromadorea</taxon>
        <taxon>Rhabditida</taxon>
        <taxon>Rhabditina</taxon>
        <taxon>Diplogasteromorpha</taxon>
        <taxon>Diplogasteroidea</taxon>
        <taxon>Neodiplogasteridae</taxon>
        <taxon>Pristionchus</taxon>
    </lineage>
</organism>
<dbReference type="AlphaFoldDB" id="A0AAV5U7Z8"/>
<protein>
    <submittedName>
        <fullName evidence="3">Uncharacterized protein</fullName>
    </submittedName>
</protein>
<dbReference type="EMBL" id="BTSX01000005">
    <property type="protein sequence ID" value="GMT02657.1"/>
    <property type="molecule type" value="Genomic_DNA"/>
</dbReference>
<gene>
    <name evidence="3" type="ORF">PENTCL1PPCAC_24831</name>
</gene>
<feature type="compositionally biased region" description="Basic and acidic residues" evidence="1">
    <location>
        <begin position="691"/>
        <end position="701"/>
    </location>
</feature>
<evidence type="ECO:0000313" key="4">
    <source>
        <dbReference type="Proteomes" id="UP001432027"/>
    </source>
</evidence>